<dbReference type="EMBL" id="UYRR01035024">
    <property type="protein sequence ID" value="VDK63185.1"/>
    <property type="molecule type" value="Genomic_DNA"/>
</dbReference>
<feature type="compositionally biased region" description="Polar residues" evidence="1">
    <location>
        <begin position="71"/>
        <end position="86"/>
    </location>
</feature>
<reference evidence="2 3" key="2">
    <citation type="submission" date="2018-11" db="EMBL/GenBank/DDBJ databases">
        <authorList>
            <consortium name="Pathogen Informatics"/>
        </authorList>
    </citation>
    <scope>NUCLEOTIDE SEQUENCE [LARGE SCALE GENOMIC DNA]</scope>
</reference>
<feature type="region of interest" description="Disordered" evidence="1">
    <location>
        <begin position="56"/>
        <end position="86"/>
    </location>
</feature>
<proteinExistence type="predicted"/>
<reference evidence="4" key="1">
    <citation type="submission" date="2017-02" db="UniProtKB">
        <authorList>
            <consortium name="WormBaseParasite"/>
        </authorList>
    </citation>
    <scope>IDENTIFICATION</scope>
</reference>
<organism evidence="4">
    <name type="scientific">Anisakis simplex</name>
    <name type="common">Herring worm</name>
    <dbReference type="NCBI Taxonomy" id="6269"/>
    <lineage>
        <taxon>Eukaryota</taxon>
        <taxon>Metazoa</taxon>
        <taxon>Ecdysozoa</taxon>
        <taxon>Nematoda</taxon>
        <taxon>Chromadorea</taxon>
        <taxon>Rhabditida</taxon>
        <taxon>Spirurina</taxon>
        <taxon>Ascaridomorpha</taxon>
        <taxon>Ascaridoidea</taxon>
        <taxon>Anisakidae</taxon>
        <taxon>Anisakis</taxon>
        <taxon>Anisakis simplex complex</taxon>
    </lineage>
</organism>
<name>A0A0M3KCJ6_ANISI</name>
<evidence type="ECO:0000313" key="2">
    <source>
        <dbReference type="EMBL" id="VDK63185.1"/>
    </source>
</evidence>
<dbReference type="AlphaFoldDB" id="A0A0M3KCJ6"/>
<gene>
    <name evidence="2" type="ORF">ASIM_LOCUS18094</name>
</gene>
<dbReference type="Proteomes" id="UP000267096">
    <property type="component" value="Unassembled WGS sequence"/>
</dbReference>
<accession>A0A0M3KCJ6</accession>
<keyword evidence="3" id="KW-1185">Reference proteome</keyword>
<dbReference type="WBParaSite" id="ASIM_0001869701-mRNA-1">
    <property type="protein sequence ID" value="ASIM_0001869701-mRNA-1"/>
    <property type="gene ID" value="ASIM_0001869701"/>
</dbReference>
<evidence type="ECO:0000256" key="1">
    <source>
        <dbReference type="SAM" id="MobiDB-lite"/>
    </source>
</evidence>
<protein>
    <submittedName>
        <fullName evidence="2 4">Uncharacterized protein</fullName>
    </submittedName>
</protein>
<evidence type="ECO:0000313" key="3">
    <source>
        <dbReference type="Proteomes" id="UP000267096"/>
    </source>
</evidence>
<feature type="region of interest" description="Disordered" evidence="1">
    <location>
        <begin position="1"/>
        <end position="22"/>
    </location>
</feature>
<evidence type="ECO:0000313" key="4">
    <source>
        <dbReference type="WBParaSite" id="ASIM_0001869701-mRNA-1"/>
    </source>
</evidence>
<sequence>MNQRKSRFETLPNCPDPSQDLNSASFTRTLLSCAQQVPSKPPQSLKRQFVSPEIEHLTTEASIPGRKKISRSSSGEQGSIKTNAER</sequence>